<evidence type="ECO:0000256" key="5">
    <source>
        <dbReference type="PIRSR" id="PIRSR000517-1"/>
    </source>
</evidence>
<dbReference type="EMBL" id="GEVM01005562">
    <property type="protein sequence ID" value="JAV00377.1"/>
    <property type="molecule type" value="Transcribed_RNA"/>
</dbReference>
<dbReference type="AlphaFoldDB" id="A0A1J3K801"/>
<dbReference type="NCBIfam" id="TIGR01265">
    <property type="entry name" value="tyr_nico_aTase"/>
    <property type="match status" value="1"/>
</dbReference>
<dbReference type="InterPro" id="IPR005958">
    <property type="entry name" value="TyrNic_aminoTrfase"/>
</dbReference>
<evidence type="ECO:0000256" key="1">
    <source>
        <dbReference type="ARBA" id="ARBA00001933"/>
    </source>
</evidence>
<dbReference type="GO" id="GO:0016829">
    <property type="term" value="F:lyase activity"/>
    <property type="evidence" value="ECO:0007669"/>
    <property type="project" value="UniProtKB-KW"/>
</dbReference>
<sequence length="455" mass="50291">MSINLFVPSFATDQDEEVERNMATETLTAGGAWRFKGNNAAKEAASVSMKGTITRLFDNCSHDLNKTILPLGHGDPTIYPCFQTSVEAEDAVVESLRSGGAANSYPPGVGILPARRAVATYLNRDLPHKLKPNDIFMTVGCCQGIETMIQALSGPKTNILLPSLVYPLYHSHAIHSLVEIRKYDLLPDQDWEIDLQSVEAIADENTIAFAITNPHNPCGNVYTHDHLKKVAETARKLGIMVISDEVYNKTIYGENPFVPMGIFSSIVPVVTLGSISKGWLVPGWRIGWIAMSDPNNVLKTTGVIESIKEHLDISPDPSTILQFALPNILENTKNDFFEKNNSVLSQNVDLAFEALKDIPCLICPKKPESCTYLVAKLDLSLLEDITSDVDFCMKLAREENLVLLPGEVLGMKNWVRFSIGVERSMIEDAFVRLKGFFARHIKSQPTQKLSFIVGN</sequence>
<organism evidence="7">
    <name type="scientific">Noccaea caerulescens</name>
    <name type="common">Alpine penny-cress</name>
    <name type="synonym">Thlaspi caerulescens</name>
    <dbReference type="NCBI Taxonomy" id="107243"/>
    <lineage>
        <taxon>Eukaryota</taxon>
        <taxon>Viridiplantae</taxon>
        <taxon>Streptophyta</taxon>
        <taxon>Embryophyta</taxon>
        <taxon>Tracheophyta</taxon>
        <taxon>Spermatophyta</taxon>
        <taxon>Magnoliopsida</taxon>
        <taxon>eudicotyledons</taxon>
        <taxon>Gunneridae</taxon>
        <taxon>Pentapetalae</taxon>
        <taxon>rosids</taxon>
        <taxon>malvids</taxon>
        <taxon>Brassicales</taxon>
        <taxon>Brassicaceae</taxon>
        <taxon>Coluteocarpeae</taxon>
        <taxon>Noccaea</taxon>
    </lineage>
</organism>
<comment type="similarity">
    <text evidence="2 4">Belongs to the class-I pyridoxal-phosphate-dependent aminotransferase family.</text>
</comment>
<dbReference type="Pfam" id="PF00155">
    <property type="entry name" value="Aminotran_1_2"/>
    <property type="match status" value="1"/>
</dbReference>
<evidence type="ECO:0000259" key="6">
    <source>
        <dbReference type="Pfam" id="PF00155"/>
    </source>
</evidence>
<comment type="cofactor">
    <cofactor evidence="1 4 5">
        <name>pyridoxal 5'-phosphate</name>
        <dbReference type="ChEBI" id="CHEBI:597326"/>
    </cofactor>
</comment>
<dbReference type="PANTHER" id="PTHR45744:SF20">
    <property type="entry name" value="TYROSINE TRANSAMINASE FAMILY PROTEIN"/>
    <property type="match status" value="1"/>
</dbReference>
<evidence type="ECO:0000256" key="4">
    <source>
        <dbReference type="PIRNR" id="PIRNR000517"/>
    </source>
</evidence>
<dbReference type="SUPFAM" id="SSF53383">
    <property type="entry name" value="PLP-dependent transferases"/>
    <property type="match status" value="1"/>
</dbReference>
<keyword evidence="3 4" id="KW-0663">Pyridoxal phosphate</keyword>
<gene>
    <name evidence="7" type="ORF">MP_TR9529_c0_g1_i1_g.28931</name>
</gene>
<dbReference type="Gene3D" id="3.90.1150.10">
    <property type="entry name" value="Aspartate Aminotransferase, domain 1"/>
    <property type="match status" value="1"/>
</dbReference>
<dbReference type="InterPro" id="IPR004838">
    <property type="entry name" value="NHTrfase_class1_PyrdxlP-BS"/>
</dbReference>
<name>A0A1J3K801_NOCCA</name>
<dbReference type="InterPro" id="IPR004839">
    <property type="entry name" value="Aminotransferase_I/II_large"/>
</dbReference>
<dbReference type="GO" id="GO:0006572">
    <property type="term" value="P:L-tyrosine catabolic process"/>
    <property type="evidence" value="ECO:0007669"/>
    <property type="project" value="TreeGrafter"/>
</dbReference>
<evidence type="ECO:0000256" key="3">
    <source>
        <dbReference type="ARBA" id="ARBA00022898"/>
    </source>
</evidence>
<dbReference type="InterPro" id="IPR015421">
    <property type="entry name" value="PyrdxlP-dep_Trfase_major"/>
</dbReference>
<protein>
    <submittedName>
        <fullName evidence="7">S-alkyl-thiohydroximate lyase SUR1</fullName>
    </submittedName>
</protein>
<keyword evidence="7" id="KW-0456">Lyase</keyword>
<dbReference type="GO" id="GO:0005829">
    <property type="term" value="C:cytosol"/>
    <property type="evidence" value="ECO:0007669"/>
    <property type="project" value="TreeGrafter"/>
</dbReference>
<dbReference type="PANTHER" id="PTHR45744">
    <property type="entry name" value="TYROSINE AMINOTRANSFERASE"/>
    <property type="match status" value="1"/>
</dbReference>
<reference evidence="7" key="1">
    <citation type="submission" date="2016-07" db="EMBL/GenBank/DDBJ databases">
        <title>De novo transcriptome assembly of four accessions of the metal hyperaccumulator plant Noccaea caerulescens.</title>
        <authorList>
            <person name="Blande D."/>
            <person name="Halimaa P."/>
            <person name="Tervahauta A.I."/>
            <person name="Aarts M.G."/>
            <person name="Karenlampi S.O."/>
        </authorList>
    </citation>
    <scope>NUCLEOTIDE SEQUENCE</scope>
</reference>
<evidence type="ECO:0000313" key="7">
    <source>
        <dbReference type="EMBL" id="JAV00377.1"/>
    </source>
</evidence>
<dbReference type="CDD" id="cd00609">
    <property type="entry name" value="AAT_like"/>
    <property type="match status" value="1"/>
</dbReference>
<dbReference type="InterPro" id="IPR015422">
    <property type="entry name" value="PyrdxlP-dep_Trfase_small"/>
</dbReference>
<proteinExistence type="inferred from homology"/>
<dbReference type="InterPro" id="IPR015424">
    <property type="entry name" value="PyrdxlP-dep_Trfase"/>
</dbReference>
<dbReference type="GO" id="GO:0004838">
    <property type="term" value="F:L-tyrosine-2-oxoglutarate transaminase activity"/>
    <property type="evidence" value="ECO:0007669"/>
    <property type="project" value="TreeGrafter"/>
</dbReference>
<accession>A0A1J3K801</accession>
<dbReference type="GO" id="GO:0030170">
    <property type="term" value="F:pyridoxal phosphate binding"/>
    <property type="evidence" value="ECO:0007669"/>
    <property type="project" value="InterPro"/>
</dbReference>
<dbReference type="PROSITE" id="PS00105">
    <property type="entry name" value="AA_TRANSFER_CLASS_1"/>
    <property type="match status" value="1"/>
</dbReference>
<dbReference type="PIRSF" id="PIRSF000517">
    <property type="entry name" value="Tyr_transaminase"/>
    <property type="match status" value="1"/>
</dbReference>
<feature type="domain" description="Aminotransferase class I/classII large" evidence="6">
    <location>
        <begin position="87"/>
        <end position="432"/>
    </location>
</feature>
<evidence type="ECO:0000256" key="2">
    <source>
        <dbReference type="ARBA" id="ARBA00007441"/>
    </source>
</evidence>
<dbReference type="Gene3D" id="3.40.640.10">
    <property type="entry name" value="Type I PLP-dependent aspartate aminotransferase-like (Major domain)"/>
    <property type="match status" value="1"/>
</dbReference>
<feature type="modified residue" description="N6-(pyridoxal phosphate)lysine" evidence="5">
    <location>
        <position position="277"/>
    </location>
</feature>